<evidence type="ECO:0000256" key="1">
    <source>
        <dbReference type="SAM" id="MobiDB-lite"/>
    </source>
</evidence>
<feature type="region of interest" description="Disordered" evidence="1">
    <location>
        <begin position="269"/>
        <end position="306"/>
    </location>
</feature>
<dbReference type="RefSeq" id="WP_380551720.1">
    <property type="nucleotide sequence ID" value="NZ_JBHEZY010000003.1"/>
</dbReference>
<organism evidence="3 4">
    <name type="scientific">Streptacidiphilus alkalitolerans</name>
    <dbReference type="NCBI Taxonomy" id="3342712"/>
    <lineage>
        <taxon>Bacteria</taxon>
        <taxon>Bacillati</taxon>
        <taxon>Actinomycetota</taxon>
        <taxon>Actinomycetes</taxon>
        <taxon>Kitasatosporales</taxon>
        <taxon>Streptomycetaceae</taxon>
        <taxon>Streptacidiphilus</taxon>
    </lineage>
</organism>
<comment type="caution">
    <text evidence="3">The sequence shown here is derived from an EMBL/GenBank/DDBJ whole genome shotgun (WGS) entry which is preliminary data.</text>
</comment>
<keyword evidence="2" id="KW-1133">Transmembrane helix</keyword>
<keyword evidence="2" id="KW-0472">Membrane</keyword>
<accession>A0ABV6WZ59</accession>
<keyword evidence="2" id="KW-0812">Transmembrane</keyword>
<evidence type="ECO:0000256" key="2">
    <source>
        <dbReference type="SAM" id="Phobius"/>
    </source>
</evidence>
<name>A0ABV6WZ59_9ACTN</name>
<sequence>MLVQIVGMVLAPVLIAGLARWAASRRRLGLAAGRPVHFRARLAGRRGRLLCDPRLGGVPVFLDSGTGRVMEVPRGGKALDAVVTPRGAGGNGVERVTLRYRPPGGMPLPLGLTSYDSATLGDWLSARAVAGPRAAARGPLARRLPVVPLWAVLALAGAALVALVAADVTLLGHRTAAEAFSVDRAAGTCVLRWDNGHSDATSCADAGVRPGEGMTALILPWPLQNTPVDPAVVVPAAAGAGGGLALLGLGGALVLSPVAAARRVRRVRAAGPALSPEPPPAETDTQAEPGDADPDDADGPTEARDTGYGSLAAAATATCTGPAPRSCRRAPGPTGSPARRAVGRRPLCSVPAPGGCSSSPSPPRPTTTSTSAIGATRCWCCSGRRAVRWPRRCWSSR</sequence>
<dbReference type="EMBL" id="JBHEZY010000003">
    <property type="protein sequence ID" value="MFC1431343.1"/>
    <property type="molecule type" value="Genomic_DNA"/>
</dbReference>
<feature type="transmembrane region" description="Helical" evidence="2">
    <location>
        <begin position="6"/>
        <end position="23"/>
    </location>
</feature>
<feature type="compositionally biased region" description="Acidic residues" evidence="1">
    <location>
        <begin position="290"/>
        <end position="299"/>
    </location>
</feature>
<protein>
    <recommendedName>
        <fullName evidence="5">Integral membrane protein</fullName>
    </recommendedName>
</protein>
<feature type="region of interest" description="Disordered" evidence="1">
    <location>
        <begin position="352"/>
        <end position="371"/>
    </location>
</feature>
<feature type="region of interest" description="Disordered" evidence="1">
    <location>
        <begin position="319"/>
        <end position="346"/>
    </location>
</feature>
<feature type="transmembrane region" description="Helical" evidence="2">
    <location>
        <begin position="147"/>
        <end position="166"/>
    </location>
</feature>
<gene>
    <name evidence="3" type="ORF">ACEZDB_11875</name>
</gene>
<feature type="transmembrane region" description="Helical" evidence="2">
    <location>
        <begin position="232"/>
        <end position="258"/>
    </location>
</feature>
<proteinExistence type="predicted"/>
<evidence type="ECO:0000313" key="4">
    <source>
        <dbReference type="Proteomes" id="UP001592530"/>
    </source>
</evidence>
<evidence type="ECO:0008006" key="5">
    <source>
        <dbReference type="Google" id="ProtNLM"/>
    </source>
</evidence>
<evidence type="ECO:0000313" key="3">
    <source>
        <dbReference type="EMBL" id="MFC1431343.1"/>
    </source>
</evidence>
<reference evidence="3 4" key="1">
    <citation type="submission" date="2024-09" db="EMBL/GenBank/DDBJ databases">
        <authorList>
            <person name="Lee S.D."/>
        </authorList>
    </citation>
    <scope>NUCLEOTIDE SEQUENCE [LARGE SCALE GENOMIC DNA]</scope>
    <source>
        <strain evidence="3 4">N1-3</strain>
    </source>
</reference>
<dbReference type="Proteomes" id="UP001592530">
    <property type="component" value="Unassembled WGS sequence"/>
</dbReference>